<gene>
    <name evidence="2" type="ORF">SAMN05216555_103137</name>
</gene>
<dbReference type="EMBL" id="FNEI01000003">
    <property type="protein sequence ID" value="SDI57701.1"/>
    <property type="molecule type" value="Genomic_DNA"/>
</dbReference>
<proteinExistence type="predicted"/>
<feature type="compositionally biased region" description="Polar residues" evidence="1">
    <location>
        <begin position="352"/>
        <end position="366"/>
    </location>
</feature>
<dbReference type="OrthoDB" id="4904860at2"/>
<evidence type="ECO:0000313" key="3">
    <source>
        <dbReference type="Proteomes" id="UP000182130"/>
    </source>
</evidence>
<dbReference type="RefSeq" id="WP_074587412.1">
    <property type="nucleotide sequence ID" value="NZ_FNEI01000003.1"/>
</dbReference>
<evidence type="ECO:0008006" key="4">
    <source>
        <dbReference type="Google" id="ProtNLM"/>
    </source>
</evidence>
<dbReference type="AlphaFoldDB" id="A0A1G8LPQ8"/>
<dbReference type="Gene3D" id="1.10.287.1060">
    <property type="entry name" value="ESAT-6-like"/>
    <property type="match status" value="1"/>
</dbReference>
<dbReference type="STRING" id="1045773.SAMN05216555_103137"/>
<reference evidence="3" key="1">
    <citation type="submission" date="2016-10" db="EMBL/GenBank/DDBJ databases">
        <authorList>
            <person name="Varghese N."/>
            <person name="Submissions S."/>
        </authorList>
    </citation>
    <scope>NUCLEOTIDE SEQUENCE [LARGE SCALE GENOMIC DNA]</scope>
    <source>
        <strain evidence="3">CGMCC 1.10783</strain>
    </source>
</reference>
<feature type="region of interest" description="Disordered" evidence="1">
    <location>
        <begin position="352"/>
        <end position="375"/>
    </location>
</feature>
<feature type="region of interest" description="Disordered" evidence="1">
    <location>
        <begin position="287"/>
        <end position="320"/>
    </location>
</feature>
<dbReference type="InterPro" id="IPR036689">
    <property type="entry name" value="ESAT-6-like_sf"/>
</dbReference>
<accession>A0A1G8LPQ8</accession>
<keyword evidence="3" id="KW-1185">Reference proteome</keyword>
<feature type="region of interest" description="Disordered" evidence="1">
    <location>
        <begin position="77"/>
        <end position="100"/>
    </location>
</feature>
<sequence length="524" mass="55472">MTFYGADVDQLRALAKAADKAATLLSTRAASLQGQIMSAPWKGNDAENFRHDWTGRHRPSLDKVVESLRQNSRILLQHADEQEKASDRSTGSSSMNFVEKAREKADAARDWLGERAKEAAEQEEHRKELVEGADAMAKASPEEQANWWNSLSDEDKKYLLSNEETAKQIMRMDGGVPDSAQDAARKYLQGQDKGDIPVYKEASKAAIEARVAWVHGGAEVGSEIVENADGSATMKVHGNLGLGVNDPSGTAGATLSGEVSREYKFDSIEEAMAARVQMLRELPPDSIGDVKDAASNPPGYLLDRINDAAEDNGTDGHVDKAKGTLSLEASGKTGTGAEGGVKLDLSYEKNLSDGTSKASGEVSASGQLDLDGRRFEASGKGGLEVSMNQDNNIESVSLSLEGTVASGGVDGVEAKGVGSAETSITAGTQGTVKIDVDYTPENKQTIDSYLSNVATGNILAAASDAAKLYDAGSATVQVNNVVTAKNEAGVDLKAGEVKISTENKVTTNVTTYHKVANDTKLEKL</sequence>
<name>A0A1G8LPQ8_9MICC</name>
<dbReference type="SUPFAM" id="SSF140453">
    <property type="entry name" value="EsxAB dimer-like"/>
    <property type="match status" value="1"/>
</dbReference>
<protein>
    <recommendedName>
        <fullName evidence="4">Proteins of 100 residues with WXG</fullName>
    </recommendedName>
</protein>
<organism evidence="2 3">
    <name type="scientific">Arthrobacter cupressi</name>
    <dbReference type="NCBI Taxonomy" id="1045773"/>
    <lineage>
        <taxon>Bacteria</taxon>
        <taxon>Bacillati</taxon>
        <taxon>Actinomycetota</taxon>
        <taxon>Actinomycetes</taxon>
        <taxon>Micrococcales</taxon>
        <taxon>Micrococcaceae</taxon>
        <taxon>Arthrobacter</taxon>
    </lineage>
</organism>
<feature type="compositionally biased region" description="Basic and acidic residues" evidence="1">
    <location>
        <begin position="78"/>
        <end position="87"/>
    </location>
</feature>
<dbReference type="Proteomes" id="UP000182130">
    <property type="component" value="Unassembled WGS sequence"/>
</dbReference>
<evidence type="ECO:0000313" key="2">
    <source>
        <dbReference type="EMBL" id="SDI57701.1"/>
    </source>
</evidence>
<evidence type="ECO:0000256" key="1">
    <source>
        <dbReference type="SAM" id="MobiDB-lite"/>
    </source>
</evidence>